<dbReference type="GO" id="GO:0016747">
    <property type="term" value="F:acyltransferase activity, transferring groups other than amino-acyl groups"/>
    <property type="evidence" value="ECO:0007669"/>
    <property type="project" value="InterPro"/>
</dbReference>
<dbReference type="PROSITE" id="PS51186">
    <property type="entry name" value="GNAT"/>
    <property type="match status" value="1"/>
</dbReference>
<gene>
    <name evidence="2" type="ORF">BZG00_11485</name>
</gene>
<dbReference type="InterPro" id="IPR016181">
    <property type="entry name" value="Acyl_CoA_acyltransferase"/>
</dbReference>
<dbReference type="CDD" id="cd04301">
    <property type="entry name" value="NAT_SF"/>
    <property type="match status" value="1"/>
</dbReference>
<dbReference type="RefSeq" id="WP_077649716.1">
    <property type="nucleotide sequence ID" value="NZ_CP040021.1"/>
</dbReference>
<dbReference type="InterPro" id="IPR000182">
    <property type="entry name" value="GNAT_dom"/>
</dbReference>
<organism evidence="2 3">
    <name type="scientific">Salinivibrio kushneri</name>
    <dbReference type="NCBI Taxonomy" id="1908198"/>
    <lineage>
        <taxon>Bacteria</taxon>
        <taxon>Pseudomonadati</taxon>
        <taxon>Pseudomonadota</taxon>
        <taxon>Gammaproteobacteria</taxon>
        <taxon>Vibrionales</taxon>
        <taxon>Vibrionaceae</taxon>
        <taxon>Salinivibrio</taxon>
    </lineage>
</organism>
<dbReference type="Pfam" id="PF00583">
    <property type="entry name" value="Acetyltransf_1"/>
    <property type="match status" value="1"/>
</dbReference>
<name>A0AB36JVN9_9GAMM</name>
<sequence>MDITLTPVSSQSHTVLKNLFQLYMYDMSAFIALPLTEEGCFSVPDHVLAPYDDALHHWAYLIYADNELAGFAMLRRYPEDMSCLDMDQFFIINRFRGSNVGKAAFKQLVAQHQGNWQIRVLLKNTPAHYFWQSAVRDLVGEAYQRSEEKDRDLIMTFIRFSYEGGAV</sequence>
<comment type="caution">
    <text evidence="2">The sequence shown here is derived from an EMBL/GenBank/DDBJ whole genome shotgun (WGS) entry which is preliminary data.</text>
</comment>
<dbReference type="SUPFAM" id="SSF55729">
    <property type="entry name" value="Acyl-CoA N-acyltransferases (Nat)"/>
    <property type="match status" value="1"/>
</dbReference>
<evidence type="ECO:0000259" key="1">
    <source>
        <dbReference type="PROSITE" id="PS51186"/>
    </source>
</evidence>
<feature type="domain" description="N-acetyltransferase" evidence="1">
    <location>
        <begin position="14"/>
        <end position="165"/>
    </location>
</feature>
<reference evidence="2 3" key="1">
    <citation type="journal article" date="2017" name="Genome Announc.">
        <title>Draft Genome Sequences of Salinivibrio proteolyticus, Salinivibrio sharmensis, Salinivibrio siamensis, Salinivibrio costicola subsp. alcaliphilus, Salinivibrio costicola subsp. vallismortis, and 29 New Isolates Belonging to the Genus Salinivibrio.</title>
        <authorList>
            <person name="Lopez-Hermoso C."/>
            <person name="de la Haba R.R."/>
            <person name="Sanchez-Porro C."/>
            <person name="Bayliss S.C."/>
            <person name="Feil E.J."/>
            <person name="Ventosa A."/>
        </authorList>
    </citation>
    <scope>NUCLEOTIDE SEQUENCE [LARGE SCALE GENOMIC DNA]</scope>
    <source>
        <strain evidence="2 3">AL184</strain>
    </source>
</reference>
<protein>
    <recommendedName>
        <fullName evidence="1">N-acetyltransferase domain-containing protein</fullName>
    </recommendedName>
</protein>
<keyword evidence="3" id="KW-1185">Reference proteome</keyword>
<dbReference type="Gene3D" id="3.40.630.30">
    <property type="match status" value="1"/>
</dbReference>
<evidence type="ECO:0000313" key="2">
    <source>
        <dbReference type="EMBL" id="OOE39021.1"/>
    </source>
</evidence>
<accession>A0AB36JVN9</accession>
<dbReference type="AlphaFoldDB" id="A0AB36JVN9"/>
<proteinExistence type="predicted"/>
<dbReference type="EMBL" id="MUEK01000011">
    <property type="protein sequence ID" value="OOE39021.1"/>
    <property type="molecule type" value="Genomic_DNA"/>
</dbReference>
<evidence type="ECO:0000313" key="3">
    <source>
        <dbReference type="Proteomes" id="UP000189021"/>
    </source>
</evidence>
<dbReference type="Proteomes" id="UP000189021">
    <property type="component" value="Unassembled WGS sequence"/>
</dbReference>